<dbReference type="EMBL" id="MUJZ01058274">
    <property type="protein sequence ID" value="OTF72025.1"/>
    <property type="molecule type" value="Genomic_DNA"/>
</dbReference>
<reference evidence="1 2" key="1">
    <citation type="submission" date="2017-03" db="EMBL/GenBank/DDBJ databases">
        <title>Genome Survey of Euroglyphus maynei.</title>
        <authorList>
            <person name="Arlian L.G."/>
            <person name="Morgan M.S."/>
            <person name="Rider S.D."/>
        </authorList>
    </citation>
    <scope>NUCLEOTIDE SEQUENCE [LARGE SCALE GENOMIC DNA]</scope>
    <source>
        <strain evidence="1">Arlian Lab</strain>
        <tissue evidence="1">Whole body</tissue>
    </source>
</reference>
<name>A0A1Y3AXZ3_EURMA</name>
<organism evidence="1 2">
    <name type="scientific">Euroglyphus maynei</name>
    <name type="common">Mayne's house dust mite</name>
    <dbReference type="NCBI Taxonomy" id="6958"/>
    <lineage>
        <taxon>Eukaryota</taxon>
        <taxon>Metazoa</taxon>
        <taxon>Ecdysozoa</taxon>
        <taxon>Arthropoda</taxon>
        <taxon>Chelicerata</taxon>
        <taxon>Arachnida</taxon>
        <taxon>Acari</taxon>
        <taxon>Acariformes</taxon>
        <taxon>Sarcoptiformes</taxon>
        <taxon>Astigmata</taxon>
        <taxon>Psoroptidia</taxon>
        <taxon>Analgoidea</taxon>
        <taxon>Pyroglyphidae</taxon>
        <taxon>Pyroglyphinae</taxon>
        <taxon>Euroglyphus</taxon>
    </lineage>
</organism>
<keyword evidence="2" id="KW-1185">Reference proteome</keyword>
<accession>A0A1Y3AXZ3</accession>
<evidence type="ECO:0000313" key="2">
    <source>
        <dbReference type="Proteomes" id="UP000194236"/>
    </source>
</evidence>
<comment type="caution">
    <text evidence="1">The sequence shown here is derived from an EMBL/GenBank/DDBJ whole genome shotgun (WGS) entry which is preliminary data.</text>
</comment>
<proteinExistence type="predicted"/>
<protein>
    <submittedName>
        <fullName evidence="1">Uncharacterized protein</fullName>
    </submittedName>
</protein>
<sequence length="79" mass="8199">MLDHSAGPAGPLLSKYEPAAPLYDSAPLLSSSYAGKPYGSSAPILTTDDSVYPTMFNKGAGYAADGPLYDNGSYGLHKK</sequence>
<evidence type="ECO:0000313" key="1">
    <source>
        <dbReference type="EMBL" id="OTF72025.1"/>
    </source>
</evidence>
<dbReference type="AlphaFoldDB" id="A0A1Y3AXZ3"/>
<dbReference type="Proteomes" id="UP000194236">
    <property type="component" value="Unassembled WGS sequence"/>
</dbReference>
<gene>
    <name evidence="1" type="ORF">BLA29_014633</name>
</gene>